<dbReference type="InterPro" id="IPR000086">
    <property type="entry name" value="NUDIX_hydrolase_dom"/>
</dbReference>
<comment type="caution">
    <text evidence="2">The sequence shown here is derived from an EMBL/GenBank/DDBJ whole genome shotgun (WGS) entry which is preliminary data.</text>
</comment>
<dbReference type="Pfam" id="PF00293">
    <property type="entry name" value="NUDIX"/>
    <property type="match status" value="1"/>
</dbReference>
<organism evidence="2 3">
    <name type="scientific">Kitasatospora viridis</name>
    <dbReference type="NCBI Taxonomy" id="281105"/>
    <lineage>
        <taxon>Bacteria</taxon>
        <taxon>Bacillati</taxon>
        <taxon>Actinomycetota</taxon>
        <taxon>Actinomycetes</taxon>
        <taxon>Kitasatosporales</taxon>
        <taxon>Streptomycetaceae</taxon>
        <taxon>Kitasatospora</taxon>
    </lineage>
</organism>
<dbReference type="AlphaFoldDB" id="A0A561SDZ8"/>
<accession>A0A561SDZ8</accession>
<proteinExistence type="predicted"/>
<feature type="domain" description="Nudix hydrolase" evidence="1">
    <location>
        <begin position="11"/>
        <end position="148"/>
    </location>
</feature>
<sequence>MDRSNYVSPPPRRIGAQAVLLHPTQGQVMVLRMRGRRCGWLPGGHCAPDESAIVAVGRIVRLQLGIAVPFGGADLAVVDYSPANREPEAREGYNFVFVRRLSAEQAGLARPQEVAGPDLLGYDWVNLGELANVCLPYHVRRITRAVEACEPGSTAARFLTQGLVA</sequence>
<evidence type="ECO:0000313" key="2">
    <source>
        <dbReference type="EMBL" id="TWF73089.1"/>
    </source>
</evidence>
<dbReference type="Gene3D" id="3.90.79.10">
    <property type="entry name" value="Nucleoside Triphosphate Pyrophosphohydrolase"/>
    <property type="match status" value="1"/>
</dbReference>
<evidence type="ECO:0000259" key="1">
    <source>
        <dbReference type="PROSITE" id="PS51462"/>
    </source>
</evidence>
<keyword evidence="3" id="KW-1185">Reference proteome</keyword>
<dbReference type="EMBL" id="VIWT01000006">
    <property type="protein sequence ID" value="TWF73089.1"/>
    <property type="molecule type" value="Genomic_DNA"/>
</dbReference>
<protein>
    <recommendedName>
        <fullName evidence="1">Nudix hydrolase domain-containing protein</fullName>
    </recommendedName>
</protein>
<dbReference type="PROSITE" id="PS51462">
    <property type="entry name" value="NUDIX"/>
    <property type="match status" value="1"/>
</dbReference>
<dbReference type="InterPro" id="IPR015797">
    <property type="entry name" value="NUDIX_hydrolase-like_dom_sf"/>
</dbReference>
<dbReference type="SUPFAM" id="SSF55811">
    <property type="entry name" value="Nudix"/>
    <property type="match status" value="1"/>
</dbReference>
<gene>
    <name evidence="2" type="ORF">FHX73_16240</name>
</gene>
<evidence type="ECO:0000313" key="3">
    <source>
        <dbReference type="Proteomes" id="UP000317940"/>
    </source>
</evidence>
<reference evidence="2 3" key="1">
    <citation type="submission" date="2019-06" db="EMBL/GenBank/DDBJ databases">
        <title>Sequencing the genomes of 1000 actinobacteria strains.</title>
        <authorList>
            <person name="Klenk H.-P."/>
        </authorList>
    </citation>
    <scope>NUCLEOTIDE SEQUENCE [LARGE SCALE GENOMIC DNA]</scope>
    <source>
        <strain evidence="2 3">DSM 44826</strain>
    </source>
</reference>
<dbReference type="Proteomes" id="UP000317940">
    <property type="component" value="Unassembled WGS sequence"/>
</dbReference>
<name>A0A561SDZ8_9ACTN</name>